<evidence type="ECO:0000313" key="1">
    <source>
        <dbReference type="EMBL" id="KAK3676462.1"/>
    </source>
</evidence>
<dbReference type="EMBL" id="JAUTXT010000010">
    <property type="protein sequence ID" value="KAK3676462.1"/>
    <property type="molecule type" value="Genomic_DNA"/>
</dbReference>
<evidence type="ECO:0000313" key="2">
    <source>
        <dbReference type="Proteomes" id="UP001274830"/>
    </source>
</evidence>
<dbReference type="AlphaFoldDB" id="A0AAE0WRC8"/>
<keyword evidence="2" id="KW-1185">Reference proteome</keyword>
<dbReference type="Proteomes" id="UP001274830">
    <property type="component" value="Unassembled WGS sequence"/>
</dbReference>
<gene>
    <name evidence="1" type="ORF">LTR78_003738</name>
</gene>
<reference evidence="1" key="1">
    <citation type="submission" date="2023-07" db="EMBL/GenBank/DDBJ databases">
        <title>Black Yeasts Isolated from many extreme environments.</title>
        <authorList>
            <person name="Coleine C."/>
            <person name="Stajich J.E."/>
            <person name="Selbmann L."/>
        </authorList>
    </citation>
    <scope>NUCLEOTIDE SEQUENCE</scope>
    <source>
        <strain evidence="1">CCFEE 5485</strain>
    </source>
</reference>
<sequence length="340" mass="38194">MRSVDFSIVTFPVPTTSLWPRDAADPCELLLRYDFFNSLCQSCTPPNILQGDNRKVYLSLGAVAREKWVADGHPTIWEQDEAFSYSPLLWAKTLCEVGFAVGFIFDDDPSVVVWPTGDTDLVGGHSAVVYCAQVRPSLWHYKPFAISDAVSTTVAKTARTVDLQPQKGTLLNLPSELRNLIYDASLEHNELDCGPDPAPCLLEMRVPALCSTCHQIRDEFAPIYLSSRQWSIGAQIDGQEGPRKPADSIFSPANYWLMHLPVEECVLVFDIDVATTRKVSRAELAFRKSSWSRTTRIEQYEDLLRELIDMLLEDGDKRGLTMTDLVAIMDFCLQYHGPPD</sequence>
<name>A0AAE0WRC8_9PEZI</name>
<proteinExistence type="predicted"/>
<organism evidence="1 2">
    <name type="scientific">Recurvomyces mirabilis</name>
    <dbReference type="NCBI Taxonomy" id="574656"/>
    <lineage>
        <taxon>Eukaryota</taxon>
        <taxon>Fungi</taxon>
        <taxon>Dikarya</taxon>
        <taxon>Ascomycota</taxon>
        <taxon>Pezizomycotina</taxon>
        <taxon>Dothideomycetes</taxon>
        <taxon>Dothideomycetidae</taxon>
        <taxon>Mycosphaerellales</taxon>
        <taxon>Teratosphaeriaceae</taxon>
        <taxon>Recurvomyces</taxon>
    </lineage>
</organism>
<accession>A0AAE0WRC8</accession>
<comment type="caution">
    <text evidence="1">The sequence shown here is derived from an EMBL/GenBank/DDBJ whole genome shotgun (WGS) entry which is preliminary data.</text>
</comment>
<protein>
    <submittedName>
        <fullName evidence="1">Uncharacterized protein</fullName>
    </submittedName>
</protein>